<keyword evidence="3" id="KW-0809">Transit peptide</keyword>
<dbReference type="Pfam" id="PF09243">
    <property type="entry name" value="Rsm22"/>
    <property type="match status" value="2"/>
</dbReference>
<evidence type="ECO:0000313" key="10">
    <source>
        <dbReference type="Proteomes" id="UP000030161"/>
    </source>
</evidence>
<accession>A0AB34Q149</accession>
<dbReference type="SUPFAM" id="SSF53335">
    <property type="entry name" value="S-adenosyl-L-methionine-dependent methyltransferases"/>
    <property type="match status" value="1"/>
</dbReference>
<evidence type="ECO:0000256" key="5">
    <source>
        <dbReference type="ARBA" id="ARBA00023014"/>
    </source>
</evidence>
<dbReference type="InterPro" id="IPR016522">
    <property type="entry name" value="RSM22_mit_bud"/>
</dbReference>
<evidence type="ECO:0000256" key="7">
    <source>
        <dbReference type="ARBA" id="ARBA00045681"/>
    </source>
</evidence>
<comment type="subcellular location">
    <subcellularLocation>
        <location evidence="1">Mitochondrion</location>
    </subcellularLocation>
</comment>
<dbReference type="EMBL" id="AJIX01000003">
    <property type="protein sequence ID" value="KGR21574.1"/>
    <property type="molecule type" value="Genomic_DNA"/>
</dbReference>
<feature type="compositionally biased region" description="Acidic residues" evidence="8">
    <location>
        <begin position="271"/>
        <end position="287"/>
    </location>
</feature>
<evidence type="ECO:0000256" key="2">
    <source>
        <dbReference type="ARBA" id="ARBA00022723"/>
    </source>
</evidence>
<keyword evidence="6" id="KW-0496">Mitochondrion</keyword>
<evidence type="ECO:0000256" key="6">
    <source>
        <dbReference type="ARBA" id="ARBA00023128"/>
    </source>
</evidence>
<name>A0AB34Q149_CANAX</name>
<dbReference type="GO" id="GO:0051536">
    <property type="term" value="F:iron-sulfur cluster binding"/>
    <property type="evidence" value="ECO:0007669"/>
    <property type="project" value="UniProtKB-KW"/>
</dbReference>
<reference evidence="9 10" key="1">
    <citation type="submission" date="2013-12" db="EMBL/GenBank/DDBJ databases">
        <title>The Genome Sequence of Candida albicans P78048.</title>
        <authorList>
            <consortium name="The Broad Institute Genome Sequencing Platform"/>
            <consortium name="The Broad Institute Genome Sequencing Center for Infectious Disease"/>
            <person name="Cuomo C."/>
            <person name="Bennett R."/>
            <person name="Hirakawa M."/>
            <person name="Noverr M."/>
            <person name="Mitchell A."/>
            <person name="Young S.K."/>
            <person name="Zeng Q."/>
            <person name="Gargeya S."/>
            <person name="Fitzgerald M."/>
            <person name="Abouelleil A."/>
            <person name="Alvarado L."/>
            <person name="Berlin A.M."/>
            <person name="Chapman S.B."/>
            <person name="Dewar J."/>
            <person name="Goldberg J."/>
            <person name="Griggs A."/>
            <person name="Gujja S."/>
            <person name="Hansen M."/>
            <person name="Howarth C."/>
            <person name="Imamovic A."/>
            <person name="Larimer J."/>
            <person name="McCowan C."/>
            <person name="Murphy C."/>
            <person name="Pearson M."/>
            <person name="Priest M."/>
            <person name="Roberts A."/>
            <person name="Saif S."/>
            <person name="Shea T."/>
            <person name="Sykes S."/>
            <person name="Wortman J."/>
            <person name="Nusbaum C."/>
            <person name="Birren B."/>
        </authorList>
    </citation>
    <scope>NUCLEOTIDE SEQUENCE [LARGE SCALE GENOMIC DNA]</scope>
    <source>
        <strain evidence="9 10">P78048</strain>
    </source>
</reference>
<evidence type="ECO:0000256" key="8">
    <source>
        <dbReference type="SAM" id="MobiDB-lite"/>
    </source>
</evidence>
<dbReference type="GO" id="GO:0008168">
    <property type="term" value="F:methyltransferase activity"/>
    <property type="evidence" value="ECO:0007669"/>
    <property type="project" value="InterPro"/>
</dbReference>
<protein>
    <recommendedName>
        <fullName evidence="11">Mitochondrial 37S ribosomal protein RSM22</fullName>
    </recommendedName>
</protein>
<dbReference type="GO" id="GO:0003735">
    <property type="term" value="F:structural constituent of ribosome"/>
    <property type="evidence" value="ECO:0007669"/>
    <property type="project" value="TreeGrafter"/>
</dbReference>
<dbReference type="GO" id="GO:0005763">
    <property type="term" value="C:mitochondrial small ribosomal subunit"/>
    <property type="evidence" value="ECO:0007669"/>
    <property type="project" value="TreeGrafter"/>
</dbReference>
<comment type="caution">
    <text evidence="9">The sequence shown here is derived from an EMBL/GenBank/DDBJ whole genome shotgun (WGS) entry which is preliminary data.</text>
</comment>
<evidence type="ECO:0008006" key="11">
    <source>
        <dbReference type="Google" id="ProtNLM"/>
    </source>
</evidence>
<gene>
    <name evidence="9" type="ORF">MG3_00578</name>
</gene>
<dbReference type="InterPro" id="IPR052571">
    <property type="entry name" value="Mt_RNA_Methyltransferase"/>
</dbReference>
<dbReference type="AlphaFoldDB" id="A0AB34Q149"/>
<dbReference type="Proteomes" id="UP000030161">
    <property type="component" value="Unassembled WGS sequence"/>
</dbReference>
<keyword evidence="5" id="KW-0411">Iron-sulfur</keyword>
<sequence>MYRRSLILRHSNLPSRCINIIRNYSNSQPSDNKYKDYDFIIEENRSPQDIVKNYLSPEQIEGHIESEGVLPPQEMSPFRNPDGTFIKGKNSAEARLDDRTLEGKIDHSITELPHRIAKTIQNNIIKLSIPARLRTRVAHIYQNLQKNQIQQAPSTPLDCNAHIAALFLQDYSHAKQVLSELQRRVGKDKFKPQRILDIGYGPATGIVALNEIMGNKWVPEEKEAYIVGRKNNEMKKRAKIILSRQLNENYSGKEVNLDENVVQKDQRPVQEEEDYVEEEEENSSEENDYVGHIDVKRLHIRTKLRDTLPVTKNYDLIIIHSSLLSKEFNFPKDVDDNIHMVLPLLAPGGHLVLIERGNSVGFETIARARQIMIRPESYPQELGKIPRPYIKGSKGKPQKMKKEDQFITQEDVEFEKELLAKLDYQEALEKARELGEDFEKELNEKFGAVSEEELKFENEDSEELEVFDVNTPREDMYDKVDYHLSVIAPCPHHRKCPLQLGDPKYYKIPDHRHRLNFCSFSKIVARPPYVIELKKGKKLAIRWDKSAEDGIGSISRNAVKRLAGSGRPGGRDTEVGSYSYLIVERSANDLETIKKIEDLRSYSDNVIDENDITNWPRIIATPNKLKRNVKLTVCSTEGNVETWQVPKSLGKQTYHDARKSQLGDSWALGRKTRTIKNQIPEAVKDKLDVLYKTSKKTFKKEQQRKRWKKKVGTSAEEFEDGFFATEVMASQLESSKKYKQQARQAQFEEDPSKFDGN</sequence>
<evidence type="ECO:0000256" key="4">
    <source>
        <dbReference type="ARBA" id="ARBA00023004"/>
    </source>
</evidence>
<dbReference type="GO" id="GO:0046872">
    <property type="term" value="F:metal ion binding"/>
    <property type="evidence" value="ECO:0007669"/>
    <property type="project" value="UniProtKB-KW"/>
</dbReference>
<evidence type="ECO:0000256" key="1">
    <source>
        <dbReference type="ARBA" id="ARBA00004173"/>
    </source>
</evidence>
<dbReference type="InterPro" id="IPR029063">
    <property type="entry name" value="SAM-dependent_MTases_sf"/>
</dbReference>
<feature type="region of interest" description="Disordered" evidence="8">
    <location>
        <begin position="265"/>
        <end position="287"/>
    </location>
</feature>
<dbReference type="PANTHER" id="PTHR13184:SF5">
    <property type="entry name" value="METHYLTRANSFERASE-LIKE PROTEIN 17, MITOCHONDRIAL"/>
    <property type="match status" value="1"/>
</dbReference>
<organism evidence="9 10">
    <name type="scientific">Candida albicans P78048</name>
    <dbReference type="NCBI Taxonomy" id="1094989"/>
    <lineage>
        <taxon>Eukaryota</taxon>
        <taxon>Fungi</taxon>
        <taxon>Dikarya</taxon>
        <taxon>Ascomycota</taxon>
        <taxon>Saccharomycotina</taxon>
        <taxon>Pichiomycetes</taxon>
        <taxon>Debaryomycetaceae</taxon>
        <taxon>Candida/Lodderomyces clade</taxon>
        <taxon>Candida</taxon>
    </lineage>
</organism>
<keyword evidence="2" id="KW-0479">Metal-binding</keyword>
<keyword evidence="4" id="KW-0408">Iron</keyword>
<evidence type="ECO:0000313" key="9">
    <source>
        <dbReference type="EMBL" id="KGR21574.1"/>
    </source>
</evidence>
<dbReference type="PANTHER" id="PTHR13184">
    <property type="entry name" value="37S RIBOSOMAL PROTEIN S22"/>
    <property type="match status" value="1"/>
</dbReference>
<dbReference type="PIRSF" id="PIRSF007797">
    <property type="entry name" value="RSM22"/>
    <property type="match status" value="1"/>
</dbReference>
<dbReference type="InterPro" id="IPR015324">
    <property type="entry name" value="Ribosomal_Rsm22-like"/>
</dbReference>
<proteinExistence type="predicted"/>
<dbReference type="GO" id="GO:0006412">
    <property type="term" value="P:translation"/>
    <property type="evidence" value="ECO:0007669"/>
    <property type="project" value="InterPro"/>
</dbReference>
<comment type="function">
    <text evidence="7">Mitochondrial ribosome (mitoribosome) assembly factor. Binds at the interface of the head and body domains of the mitochondrial small ribosomal subunit (mt-SSU), occluding the mRNA channel and preventing compaction of the head domain towards the body. Probable inactive methyltransferase: retains the characteristic folding and ability to bind S-adenosyl-L-methionine, but it probably lost its methyltransferase activity.</text>
</comment>
<evidence type="ECO:0000256" key="3">
    <source>
        <dbReference type="ARBA" id="ARBA00022946"/>
    </source>
</evidence>